<name>A0A8J3I256_9CHLR</name>
<dbReference type="Proteomes" id="UP000612362">
    <property type="component" value="Unassembled WGS sequence"/>
</dbReference>
<accession>A0A8J3I256</accession>
<organism evidence="1 2">
    <name type="scientific">Ktedonospora formicarum</name>
    <dbReference type="NCBI Taxonomy" id="2778364"/>
    <lineage>
        <taxon>Bacteria</taxon>
        <taxon>Bacillati</taxon>
        <taxon>Chloroflexota</taxon>
        <taxon>Ktedonobacteria</taxon>
        <taxon>Ktedonobacterales</taxon>
        <taxon>Ktedonobacteraceae</taxon>
        <taxon>Ktedonospora</taxon>
    </lineage>
</organism>
<proteinExistence type="predicted"/>
<dbReference type="AlphaFoldDB" id="A0A8J3I256"/>
<gene>
    <name evidence="1" type="ORF">KSX_22520</name>
</gene>
<protein>
    <submittedName>
        <fullName evidence="1">Uncharacterized protein</fullName>
    </submittedName>
</protein>
<keyword evidence="2" id="KW-1185">Reference proteome</keyword>
<sequence>MHLKDHNQSVGYSSLMPIDEEILKTLIYDKIREKDVPLRAIRQWTEHRLSVYIATLTVKPSGNKKLDRERGSFLIKQTIKWALSLNRQFDVKNWYGIGATPEGQELFERLGFRGIASLHNGERKGYLAEDIKQPVKLVNDMLTQVKRSDTSLTAKEADNNV</sequence>
<evidence type="ECO:0000313" key="1">
    <source>
        <dbReference type="EMBL" id="GHO44089.1"/>
    </source>
</evidence>
<comment type="caution">
    <text evidence="1">The sequence shown here is derived from an EMBL/GenBank/DDBJ whole genome shotgun (WGS) entry which is preliminary data.</text>
</comment>
<evidence type="ECO:0000313" key="2">
    <source>
        <dbReference type="Proteomes" id="UP000612362"/>
    </source>
</evidence>
<dbReference type="EMBL" id="BNJF01000001">
    <property type="protein sequence ID" value="GHO44089.1"/>
    <property type="molecule type" value="Genomic_DNA"/>
</dbReference>
<reference evidence="1" key="1">
    <citation type="submission" date="2020-10" db="EMBL/GenBank/DDBJ databases">
        <title>Taxonomic study of unclassified bacteria belonging to the class Ktedonobacteria.</title>
        <authorList>
            <person name="Yabe S."/>
            <person name="Wang C.M."/>
            <person name="Zheng Y."/>
            <person name="Sakai Y."/>
            <person name="Cavaletti L."/>
            <person name="Monciardini P."/>
            <person name="Donadio S."/>
        </authorList>
    </citation>
    <scope>NUCLEOTIDE SEQUENCE</scope>
    <source>
        <strain evidence="1">SOSP1-1</strain>
    </source>
</reference>